<sequence>MILLSFINIIEVIIQTVEWISPFLNVESAEQSVNMSSTVVMDVVTPVGVQLSAKYKNIVQRSDIWTRKLGDAPVAYTCGLSGEGEVLARTPGQSVLSLERLGFALYGKGASDAGQTRSGDRTVNTNIE</sequence>
<dbReference type="AlphaFoldDB" id="A0A7R9EIP6"/>
<accession>A0A7R9EIP6</accession>
<dbReference type="EMBL" id="OB798160">
    <property type="protein sequence ID" value="CAD7434742.1"/>
    <property type="molecule type" value="Genomic_DNA"/>
</dbReference>
<evidence type="ECO:0000313" key="1">
    <source>
        <dbReference type="EMBL" id="CAD7434742.1"/>
    </source>
</evidence>
<gene>
    <name evidence="1" type="ORF">TMSB3V08_LOCUS11392</name>
</gene>
<protein>
    <submittedName>
        <fullName evidence="1">Uncharacterized protein</fullName>
    </submittedName>
</protein>
<name>A0A7R9EIP6_9NEOP</name>
<reference evidence="1" key="1">
    <citation type="submission" date="2020-11" db="EMBL/GenBank/DDBJ databases">
        <authorList>
            <person name="Tran Van P."/>
        </authorList>
    </citation>
    <scope>NUCLEOTIDE SEQUENCE</scope>
</reference>
<proteinExistence type="predicted"/>
<organism evidence="1">
    <name type="scientific">Timema monikensis</name>
    <dbReference type="NCBI Taxonomy" id="170555"/>
    <lineage>
        <taxon>Eukaryota</taxon>
        <taxon>Metazoa</taxon>
        <taxon>Ecdysozoa</taxon>
        <taxon>Arthropoda</taxon>
        <taxon>Hexapoda</taxon>
        <taxon>Insecta</taxon>
        <taxon>Pterygota</taxon>
        <taxon>Neoptera</taxon>
        <taxon>Polyneoptera</taxon>
        <taxon>Phasmatodea</taxon>
        <taxon>Timematodea</taxon>
        <taxon>Timematoidea</taxon>
        <taxon>Timematidae</taxon>
        <taxon>Timema</taxon>
    </lineage>
</organism>